<evidence type="ECO:0000313" key="1">
    <source>
        <dbReference type="EMBL" id="ETV83944.1"/>
    </source>
</evidence>
<protein>
    <submittedName>
        <fullName evidence="1">Uncharacterized protein</fullName>
    </submittedName>
</protein>
<dbReference type="RefSeq" id="XP_009827374.1">
    <property type="nucleotide sequence ID" value="XM_009829072.1"/>
</dbReference>
<dbReference type="EMBL" id="KI913120">
    <property type="protein sequence ID" value="ETV83944.1"/>
    <property type="molecule type" value="Genomic_DNA"/>
</dbReference>
<accession>W4GY36</accession>
<sequence>PPCSNPWRCSPLPPPPMATCTWPSTRTLSRRRRLRMLPPSPPTAMLLIITYP</sequence>
<dbReference type="VEuPathDB" id="FungiDB:H257_04523"/>
<dbReference type="AlphaFoldDB" id="W4GY36"/>
<feature type="non-terminal residue" evidence="1">
    <location>
        <position position="52"/>
    </location>
</feature>
<organism evidence="1">
    <name type="scientific">Aphanomyces astaci</name>
    <name type="common">Crayfish plague agent</name>
    <dbReference type="NCBI Taxonomy" id="112090"/>
    <lineage>
        <taxon>Eukaryota</taxon>
        <taxon>Sar</taxon>
        <taxon>Stramenopiles</taxon>
        <taxon>Oomycota</taxon>
        <taxon>Saprolegniomycetes</taxon>
        <taxon>Saprolegniales</taxon>
        <taxon>Verrucalvaceae</taxon>
        <taxon>Aphanomyces</taxon>
    </lineage>
</organism>
<gene>
    <name evidence="1" type="ORF">H257_04523</name>
</gene>
<proteinExistence type="predicted"/>
<reference evidence="1" key="1">
    <citation type="submission" date="2013-12" db="EMBL/GenBank/DDBJ databases">
        <title>The Genome Sequence of Aphanomyces astaci APO3.</title>
        <authorList>
            <consortium name="The Broad Institute Genomics Platform"/>
            <person name="Russ C."/>
            <person name="Tyler B."/>
            <person name="van West P."/>
            <person name="Dieguez-Uribeondo J."/>
            <person name="Young S.K."/>
            <person name="Zeng Q."/>
            <person name="Gargeya S."/>
            <person name="Fitzgerald M."/>
            <person name="Abouelleil A."/>
            <person name="Alvarado L."/>
            <person name="Chapman S.B."/>
            <person name="Gainer-Dewar J."/>
            <person name="Goldberg J."/>
            <person name="Griggs A."/>
            <person name="Gujja S."/>
            <person name="Hansen M."/>
            <person name="Howarth C."/>
            <person name="Imamovic A."/>
            <person name="Ireland A."/>
            <person name="Larimer J."/>
            <person name="McCowan C."/>
            <person name="Murphy C."/>
            <person name="Pearson M."/>
            <person name="Poon T.W."/>
            <person name="Priest M."/>
            <person name="Roberts A."/>
            <person name="Saif S."/>
            <person name="Shea T."/>
            <person name="Sykes S."/>
            <person name="Wortman J."/>
            <person name="Nusbaum C."/>
            <person name="Birren B."/>
        </authorList>
    </citation>
    <scope>NUCLEOTIDE SEQUENCE [LARGE SCALE GENOMIC DNA]</scope>
    <source>
        <strain evidence="1">APO3</strain>
    </source>
</reference>
<feature type="non-terminal residue" evidence="1">
    <location>
        <position position="1"/>
    </location>
</feature>
<name>W4GY36_APHAT</name>
<dbReference type="GeneID" id="20806519"/>